<name>A0A8S2Q383_9BILA</name>
<organism evidence="1 2">
    <name type="scientific">Rotaria magnacalcarata</name>
    <dbReference type="NCBI Taxonomy" id="392030"/>
    <lineage>
        <taxon>Eukaryota</taxon>
        <taxon>Metazoa</taxon>
        <taxon>Spiralia</taxon>
        <taxon>Gnathifera</taxon>
        <taxon>Rotifera</taxon>
        <taxon>Eurotatoria</taxon>
        <taxon>Bdelloidea</taxon>
        <taxon>Philodinida</taxon>
        <taxon>Philodinidae</taxon>
        <taxon>Rotaria</taxon>
    </lineage>
</organism>
<dbReference type="AlphaFoldDB" id="A0A8S2Q383"/>
<feature type="non-terminal residue" evidence="1">
    <location>
        <position position="1"/>
    </location>
</feature>
<evidence type="ECO:0000313" key="2">
    <source>
        <dbReference type="Proteomes" id="UP000681720"/>
    </source>
</evidence>
<accession>A0A8S2Q383</accession>
<reference evidence="1" key="1">
    <citation type="submission" date="2021-02" db="EMBL/GenBank/DDBJ databases">
        <authorList>
            <person name="Nowell W R."/>
        </authorList>
    </citation>
    <scope>NUCLEOTIDE SEQUENCE</scope>
</reference>
<gene>
    <name evidence="1" type="ORF">GIL414_LOCUS15940</name>
</gene>
<dbReference type="Proteomes" id="UP000681720">
    <property type="component" value="Unassembled WGS sequence"/>
</dbReference>
<comment type="caution">
    <text evidence="1">The sequence shown here is derived from an EMBL/GenBank/DDBJ whole genome shotgun (WGS) entry which is preliminary data.</text>
</comment>
<proteinExistence type="predicted"/>
<sequence length="56" mass="6374">MDEEQVTKDILDAKAQLEVPDTYATSLTNPLSYFRFRIVPNLELNGFDRSLGSLQI</sequence>
<dbReference type="EMBL" id="CAJOBJ010007140">
    <property type="protein sequence ID" value="CAF4078724.1"/>
    <property type="molecule type" value="Genomic_DNA"/>
</dbReference>
<protein>
    <submittedName>
        <fullName evidence="1">Uncharacterized protein</fullName>
    </submittedName>
</protein>
<evidence type="ECO:0000313" key="1">
    <source>
        <dbReference type="EMBL" id="CAF4078724.1"/>
    </source>
</evidence>